<evidence type="ECO:0000313" key="2">
    <source>
        <dbReference type="EMBL" id="ALU93736.1"/>
    </source>
</evidence>
<organism evidence="2 3">
    <name type="scientific">Streptomyces globisporus C-1027</name>
    <dbReference type="NCBI Taxonomy" id="1172567"/>
    <lineage>
        <taxon>Bacteria</taxon>
        <taxon>Bacillati</taxon>
        <taxon>Actinomycetota</taxon>
        <taxon>Actinomycetes</taxon>
        <taxon>Kitasatosporales</taxon>
        <taxon>Streptomycetaceae</taxon>
        <taxon>Streptomyces</taxon>
    </lineage>
</organism>
<dbReference type="STRING" id="1172567.WQO_10465"/>
<dbReference type="Proteomes" id="UP000064183">
    <property type="component" value="Chromosome"/>
</dbReference>
<evidence type="ECO:0000256" key="1">
    <source>
        <dbReference type="SAM" id="MobiDB-lite"/>
    </source>
</evidence>
<reference evidence="2 3" key="1">
    <citation type="journal article" date="2012" name="J. Bacteriol.">
        <title>Draft genome sequence of Streptomyces globisporus C-1027, which produces an antitumor antibiotic consisting of a nine-membered enediyne with a chromoprotein.</title>
        <authorList>
            <person name="Wang L."/>
            <person name="Wang S."/>
            <person name="He Q."/>
            <person name="Yu T."/>
            <person name="Li Q."/>
            <person name="Hong B."/>
        </authorList>
    </citation>
    <scope>NUCLEOTIDE SEQUENCE [LARGE SCALE GENOMIC DNA]</scope>
    <source>
        <strain evidence="2 3">C-1027</strain>
    </source>
</reference>
<dbReference type="AlphaFoldDB" id="A0A0U3LD71"/>
<sequence>MVTRPVARPCSSFGTPDVTVSPYAMIAPRWNMLASDTATVASHTPESAPRPSSTPMNSPWPMRDRASVRRAPTRPITLAANIPATTDSSPWTPKTSPVANGERCRTSWRYRVRTKTTVLITEKVTRPPRLPNATRRRTRSSAGSAWRPPSCGCPPGRTW</sequence>
<feature type="region of interest" description="Disordered" evidence="1">
    <location>
        <begin position="125"/>
        <end position="159"/>
    </location>
</feature>
<accession>A0A0U3LD71</accession>
<feature type="compositionally biased region" description="Polar residues" evidence="1">
    <location>
        <begin position="83"/>
        <end position="98"/>
    </location>
</feature>
<dbReference type="KEGG" id="sgb:WQO_10465"/>
<feature type="compositionally biased region" description="Polar residues" evidence="1">
    <location>
        <begin position="38"/>
        <end position="57"/>
    </location>
</feature>
<name>A0A0U3LD71_STRGL</name>
<gene>
    <name evidence="2" type="ORF">WQO_10465</name>
</gene>
<feature type="region of interest" description="Disordered" evidence="1">
    <location>
        <begin position="38"/>
        <end position="102"/>
    </location>
</feature>
<evidence type="ECO:0000313" key="3">
    <source>
        <dbReference type="Proteomes" id="UP000064183"/>
    </source>
</evidence>
<protein>
    <submittedName>
        <fullName evidence="2">Uncharacterized protein</fullName>
    </submittedName>
</protein>
<proteinExistence type="predicted"/>
<dbReference type="EMBL" id="CP013738">
    <property type="protein sequence ID" value="ALU93736.1"/>
    <property type="molecule type" value="Genomic_DNA"/>
</dbReference>